<dbReference type="RefSeq" id="XP_031014649.1">
    <property type="nucleotide sequence ID" value="XM_031161291.1"/>
</dbReference>
<feature type="region of interest" description="Disordered" evidence="2">
    <location>
        <begin position="1"/>
        <end position="57"/>
    </location>
</feature>
<organism evidence="3 4">
    <name type="scientific">Fusarium coffeatum</name>
    <dbReference type="NCBI Taxonomy" id="231269"/>
    <lineage>
        <taxon>Eukaryota</taxon>
        <taxon>Fungi</taxon>
        <taxon>Dikarya</taxon>
        <taxon>Ascomycota</taxon>
        <taxon>Pezizomycotina</taxon>
        <taxon>Sordariomycetes</taxon>
        <taxon>Hypocreomycetidae</taxon>
        <taxon>Hypocreales</taxon>
        <taxon>Nectriaceae</taxon>
        <taxon>Fusarium</taxon>
        <taxon>Fusarium incarnatum-equiseti species complex</taxon>
    </lineage>
</organism>
<evidence type="ECO:0000313" key="3">
    <source>
        <dbReference type="EMBL" id="RBR15905.1"/>
    </source>
</evidence>
<dbReference type="OrthoDB" id="10370768at2759"/>
<evidence type="ECO:0000256" key="2">
    <source>
        <dbReference type="SAM" id="MobiDB-lite"/>
    </source>
</evidence>
<proteinExistence type="predicted"/>
<dbReference type="AlphaFoldDB" id="A0A366RI32"/>
<dbReference type="Proteomes" id="UP000253153">
    <property type="component" value="Unassembled WGS sequence"/>
</dbReference>
<dbReference type="EMBL" id="QKXC01000150">
    <property type="protein sequence ID" value="RBR15905.1"/>
    <property type="molecule type" value="Genomic_DNA"/>
</dbReference>
<sequence length="162" mass="18417">MKKSPPDSRRRRAKPRTVSAPNNRSRAHLNGPFEARKRPILQPIANASTGTEKRAAPQKDLTTFTNTDSEIALGYESDIKESHESTITKAKPSTSETYHKDNILFGPAWLKEIYDGYIAEEKRLQETLAALEHDIMVTRERNVRLERELTAKLEKLCADDVE</sequence>
<reference evidence="3 4" key="1">
    <citation type="submission" date="2018-06" db="EMBL/GenBank/DDBJ databases">
        <title>Fusarium incarnatum-equiseti species complex species 28.</title>
        <authorList>
            <person name="Gardiner D.M."/>
        </authorList>
    </citation>
    <scope>NUCLEOTIDE SEQUENCE [LARGE SCALE GENOMIC DNA]</scope>
    <source>
        <strain evidence="3 4">FIESC_28</strain>
    </source>
</reference>
<feature type="coiled-coil region" evidence="1">
    <location>
        <begin position="114"/>
        <end position="148"/>
    </location>
</feature>
<keyword evidence="1" id="KW-0175">Coiled coil</keyword>
<keyword evidence="4" id="KW-1185">Reference proteome</keyword>
<gene>
    <name evidence="3" type="ORF">FIESC28_07150</name>
</gene>
<dbReference type="GeneID" id="41996587"/>
<protein>
    <submittedName>
        <fullName evidence="3">Uncharacterized protein</fullName>
    </submittedName>
</protein>
<accession>A0A366RI32</accession>
<comment type="caution">
    <text evidence="3">The sequence shown here is derived from an EMBL/GenBank/DDBJ whole genome shotgun (WGS) entry which is preliminary data.</text>
</comment>
<name>A0A366RI32_9HYPO</name>
<evidence type="ECO:0000256" key="1">
    <source>
        <dbReference type="SAM" id="Coils"/>
    </source>
</evidence>
<evidence type="ECO:0000313" key="4">
    <source>
        <dbReference type="Proteomes" id="UP000253153"/>
    </source>
</evidence>